<dbReference type="InterPro" id="IPR015865">
    <property type="entry name" value="Riboflavin_kinase_bac/euk"/>
</dbReference>
<evidence type="ECO:0000313" key="17">
    <source>
        <dbReference type="EMBL" id="REL32631.1"/>
    </source>
</evidence>
<dbReference type="GO" id="GO:0009398">
    <property type="term" value="P:FMN biosynthetic process"/>
    <property type="evidence" value="ECO:0007669"/>
    <property type="project" value="UniProtKB-UniRule"/>
</dbReference>
<dbReference type="NCBIfam" id="NF004160">
    <property type="entry name" value="PRK05627.1-3"/>
    <property type="match status" value="1"/>
</dbReference>
<proteinExistence type="inferred from homology"/>
<evidence type="ECO:0000256" key="10">
    <source>
        <dbReference type="ARBA" id="ARBA00022827"/>
    </source>
</evidence>
<name>A0A3E0U6L3_9GAMM</name>
<keyword evidence="11 15" id="KW-0067">ATP-binding</keyword>
<keyword evidence="4 15" id="KW-0285">Flavoprotein</keyword>
<comment type="catalytic activity">
    <reaction evidence="13 15">
        <text>riboflavin + ATP = FMN + ADP + H(+)</text>
        <dbReference type="Rhea" id="RHEA:14357"/>
        <dbReference type="ChEBI" id="CHEBI:15378"/>
        <dbReference type="ChEBI" id="CHEBI:30616"/>
        <dbReference type="ChEBI" id="CHEBI:57986"/>
        <dbReference type="ChEBI" id="CHEBI:58210"/>
        <dbReference type="ChEBI" id="CHEBI:456216"/>
        <dbReference type="EC" id="2.7.1.26"/>
    </reaction>
</comment>
<evidence type="ECO:0000256" key="4">
    <source>
        <dbReference type="ARBA" id="ARBA00022630"/>
    </source>
</evidence>
<dbReference type="GO" id="GO:0009231">
    <property type="term" value="P:riboflavin biosynthetic process"/>
    <property type="evidence" value="ECO:0007669"/>
    <property type="project" value="InterPro"/>
</dbReference>
<keyword evidence="10 15" id="KW-0274">FAD</keyword>
<evidence type="ECO:0000256" key="14">
    <source>
        <dbReference type="ARBA" id="ARBA00049494"/>
    </source>
</evidence>
<keyword evidence="6 15" id="KW-0808">Transferase</keyword>
<dbReference type="Proteomes" id="UP000256899">
    <property type="component" value="Unassembled WGS sequence"/>
</dbReference>
<evidence type="ECO:0000256" key="3">
    <source>
        <dbReference type="ARBA" id="ARBA00005201"/>
    </source>
</evidence>
<dbReference type="PANTHER" id="PTHR22749:SF6">
    <property type="entry name" value="RIBOFLAVIN KINASE"/>
    <property type="match status" value="1"/>
</dbReference>
<evidence type="ECO:0000256" key="13">
    <source>
        <dbReference type="ARBA" id="ARBA00047880"/>
    </source>
</evidence>
<dbReference type="InterPro" id="IPR014729">
    <property type="entry name" value="Rossmann-like_a/b/a_fold"/>
</dbReference>
<dbReference type="InterPro" id="IPR023468">
    <property type="entry name" value="Riboflavin_kinase"/>
</dbReference>
<evidence type="ECO:0000256" key="1">
    <source>
        <dbReference type="ARBA" id="ARBA00002121"/>
    </source>
</evidence>
<comment type="catalytic activity">
    <reaction evidence="14 15">
        <text>FMN + ATP + H(+) = FAD + diphosphate</text>
        <dbReference type="Rhea" id="RHEA:17237"/>
        <dbReference type="ChEBI" id="CHEBI:15378"/>
        <dbReference type="ChEBI" id="CHEBI:30616"/>
        <dbReference type="ChEBI" id="CHEBI:33019"/>
        <dbReference type="ChEBI" id="CHEBI:57692"/>
        <dbReference type="ChEBI" id="CHEBI:58210"/>
        <dbReference type="EC" id="2.7.7.2"/>
    </reaction>
</comment>
<gene>
    <name evidence="17" type="ORF">DXX94_06165</name>
</gene>
<dbReference type="GO" id="GO:0003919">
    <property type="term" value="F:FMN adenylyltransferase activity"/>
    <property type="evidence" value="ECO:0007669"/>
    <property type="project" value="UniProtKB-UniRule"/>
</dbReference>
<dbReference type="SMART" id="SM00904">
    <property type="entry name" value="Flavokinase"/>
    <property type="match status" value="1"/>
</dbReference>
<keyword evidence="8 15" id="KW-0547">Nucleotide-binding</keyword>
<sequence>MQLIRGIHNIKPADHGCVLTIGNFDGVHLGHRRVVTALIEQAKALNCVPAVMVFEPQPQELFSPVTAPARLTRLRDKYALLAELGVERLICVNFNHAFASQTAEYFIEQLLVKQLGIKHLIIGDDFRFGKNRTGDFKMLSQAGGQFGFGVSDTASFKLDDCRISSTEIRQALEQDRLADAQGMLGRPYSIHGRVFHGDKRGRELGFPTANIKLKRRVSPVSGVYAVQVNSKAGTYFGVANIGSRPTVAGIRQQLEVHIFDFNQDVYGQILEVVLLDKLRAERKFNSLQELTEQINKDSQQARHYVTEYQAKMA</sequence>
<dbReference type="UniPathway" id="UPA00277">
    <property type="reaction ID" value="UER00407"/>
</dbReference>
<evidence type="ECO:0000313" key="18">
    <source>
        <dbReference type="Proteomes" id="UP000256899"/>
    </source>
</evidence>
<dbReference type="PANTHER" id="PTHR22749">
    <property type="entry name" value="RIBOFLAVIN KINASE/FMN ADENYLYLTRANSFERASE"/>
    <property type="match status" value="1"/>
</dbReference>
<keyword evidence="12" id="KW-0511">Multifunctional enzyme</keyword>
<comment type="similarity">
    <text evidence="15">Belongs to the ribF family.</text>
</comment>
<dbReference type="RefSeq" id="WP_116018337.1">
    <property type="nucleotide sequence ID" value="NZ_QUOT01000001.1"/>
</dbReference>
<reference evidence="18" key="1">
    <citation type="submission" date="2018-08" db="EMBL/GenBank/DDBJ databases">
        <title>Thalassotalea euphylliae genome.</title>
        <authorList>
            <person name="Summers S."/>
            <person name="Rice S.A."/>
            <person name="Freckelton M.L."/>
            <person name="Nedved B.T."/>
            <person name="Hadfield M.G."/>
        </authorList>
    </citation>
    <scope>NUCLEOTIDE SEQUENCE [LARGE SCALE GENOMIC DNA]</scope>
    <source>
        <strain evidence="18">H3</strain>
    </source>
</reference>
<comment type="function">
    <text evidence="1">Catalyzes the phosphorylation of riboflavin to FMN followed by the adenylation of FMN to FAD.</text>
</comment>
<evidence type="ECO:0000256" key="2">
    <source>
        <dbReference type="ARBA" id="ARBA00004726"/>
    </source>
</evidence>
<comment type="pathway">
    <text evidence="2 15">Cofactor biosynthesis; FAD biosynthesis; FAD from FMN: step 1/1.</text>
</comment>
<evidence type="ECO:0000256" key="9">
    <source>
        <dbReference type="ARBA" id="ARBA00022777"/>
    </source>
</evidence>
<dbReference type="FunFam" id="2.40.30.30:FF:000003">
    <property type="entry name" value="Riboflavin biosynthesis protein"/>
    <property type="match status" value="1"/>
</dbReference>
<organism evidence="17 18">
    <name type="scientific">Thalassotalea euphylliae</name>
    <dbReference type="NCBI Taxonomy" id="1655234"/>
    <lineage>
        <taxon>Bacteria</taxon>
        <taxon>Pseudomonadati</taxon>
        <taxon>Pseudomonadota</taxon>
        <taxon>Gammaproteobacteria</taxon>
        <taxon>Alteromonadales</taxon>
        <taxon>Colwelliaceae</taxon>
        <taxon>Thalassotalea</taxon>
    </lineage>
</organism>
<dbReference type="NCBIfam" id="NF004162">
    <property type="entry name" value="PRK05627.1-5"/>
    <property type="match status" value="1"/>
</dbReference>
<evidence type="ECO:0000256" key="6">
    <source>
        <dbReference type="ARBA" id="ARBA00022679"/>
    </source>
</evidence>
<keyword evidence="7 15" id="KW-0548">Nucleotidyltransferase</keyword>
<protein>
    <recommendedName>
        <fullName evidence="15">Riboflavin biosynthesis protein</fullName>
    </recommendedName>
    <domain>
        <recommendedName>
            <fullName evidence="15">Riboflavin kinase</fullName>
            <ecNumber evidence="15">2.7.1.26</ecNumber>
        </recommendedName>
        <alternativeName>
            <fullName evidence="15">Flavokinase</fullName>
        </alternativeName>
    </domain>
    <domain>
        <recommendedName>
            <fullName evidence="15">FMN adenylyltransferase</fullName>
            <ecNumber evidence="15">2.7.7.2</ecNumber>
        </recommendedName>
        <alternativeName>
            <fullName evidence="15">FAD pyrophosphorylase</fullName>
        </alternativeName>
        <alternativeName>
            <fullName evidence="15">FAD synthase</fullName>
        </alternativeName>
    </domain>
</protein>
<feature type="domain" description="Riboflavin kinase" evidence="16">
    <location>
        <begin position="183"/>
        <end position="306"/>
    </location>
</feature>
<dbReference type="EC" id="2.7.1.26" evidence="15"/>
<evidence type="ECO:0000256" key="5">
    <source>
        <dbReference type="ARBA" id="ARBA00022643"/>
    </source>
</evidence>
<keyword evidence="18" id="KW-1185">Reference proteome</keyword>
<evidence type="ECO:0000256" key="11">
    <source>
        <dbReference type="ARBA" id="ARBA00022840"/>
    </source>
</evidence>
<dbReference type="NCBIfam" id="NF004159">
    <property type="entry name" value="PRK05627.1-2"/>
    <property type="match status" value="1"/>
</dbReference>
<evidence type="ECO:0000256" key="15">
    <source>
        <dbReference type="PIRNR" id="PIRNR004491"/>
    </source>
</evidence>
<dbReference type="PIRSF" id="PIRSF004491">
    <property type="entry name" value="FAD_Synth"/>
    <property type="match status" value="1"/>
</dbReference>
<dbReference type="SUPFAM" id="SSF52374">
    <property type="entry name" value="Nucleotidylyl transferase"/>
    <property type="match status" value="1"/>
</dbReference>
<dbReference type="NCBIfam" id="NF004163">
    <property type="entry name" value="PRK05627.1-6"/>
    <property type="match status" value="1"/>
</dbReference>
<dbReference type="AlphaFoldDB" id="A0A3E0U6L3"/>
<evidence type="ECO:0000259" key="16">
    <source>
        <dbReference type="SMART" id="SM00904"/>
    </source>
</evidence>
<dbReference type="GO" id="GO:0008531">
    <property type="term" value="F:riboflavin kinase activity"/>
    <property type="evidence" value="ECO:0007669"/>
    <property type="project" value="UniProtKB-UniRule"/>
</dbReference>
<dbReference type="FunFam" id="3.40.50.620:FF:000021">
    <property type="entry name" value="Riboflavin biosynthesis protein"/>
    <property type="match status" value="1"/>
</dbReference>
<dbReference type="InterPro" id="IPR015864">
    <property type="entry name" value="FAD_synthase"/>
</dbReference>
<evidence type="ECO:0000256" key="8">
    <source>
        <dbReference type="ARBA" id="ARBA00022741"/>
    </source>
</evidence>
<dbReference type="GO" id="GO:0006747">
    <property type="term" value="P:FAD biosynthetic process"/>
    <property type="evidence" value="ECO:0007669"/>
    <property type="project" value="UniProtKB-UniRule"/>
</dbReference>
<evidence type="ECO:0000256" key="7">
    <source>
        <dbReference type="ARBA" id="ARBA00022695"/>
    </source>
</evidence>
<comment type="caution">
    <text evidence="17">The sequence shown here is derived from an EMBL/GenBank/DDBJ whole genome shotgun (WGS) entry which is preliminary data.</text>
</comment>
<dbReference type="EC" id="2.7.7.2" evidence="15"/>
<dbReference type="GO" id="GO:0005524">
    <property type="term" value="F:ATP binding"/>
    <property type="evidence" value="ECO:0007669"/>
    <property type="project" value="UniProtKB-UniRule"/>
</dbReference>
<keyword evidence="9 15" id="KW-0418">Kinase</keyword>
<dbReference type="Pfam" id="PF01687">
    <property type="entry name" value="Flavokinase"/>
    <property type="match status" value="1"/>
</dbReference>
<evidence type="ECO:0000256" key="12">
    <source>
        <dbReference type="ARBA" id="ARBA00023268"/>
    </source>
</evidence>
<dbReference type="InterPro" id="IPR002606">
    <property type="entry name" value="Riboflavin_kinase_bac"/>
</dbReference>
<dbReference type="EMBL" id="QUOT01000001">
    <property type="protein sequence ID" value="REL32631.1"/>
    <property type="molecule type" value="Genomic_DNA"/>
</dbReference>
<dbReference type="Pfam" id="PF06574">
    <property type="entry name" value="FAD_syn"/>
    <property type="match status" value="1"/>
</dbReference>
<accession>A0A3E0U6L3</accession>
<comment type="pathway">
    <text evidence="3 15">Cofactor biosynthesis; FMN biosynthesis; FMN from riboflavin (ATP route): step 1/1.</text>
</comment>
<dbReference type="SUPFAM" id="SSF82114">
    <property type="entry name" value="Riboflavin kinase-like"/>
    <property type="match status" value="1"/>
</dbReference>
<keyword evidence="5 15" id="KW-0288">FMN</keyword>
<dbReference type="CDD" id="cd02064">
    <property type="entry name" value="FAD_synthetase_N"/>
    <property type="match status" value="1"/>
</dbReference>
<dbReference type="NCBIfam" id="TIGR00083">
    <property type="entry name" value="ribF"/>
    <property type="match status" value="1"/>
</dbReference>
<dbReference type="Gene3D" id="3.40.50.620">
    <property type="entry name" value="HUPs"/>
    <property type="match status" value="1"/>
</dbReference>
<dbReference type="UniPathway" id="UPA00276">
    <property type="reaction ID" value="UER00406"/>
</dbReference>
<dbReference type="Gene3D" id="2.40.30.30">
    <property type="entry name" value="Riboflavin kinase-like"/>
    <property type="match status" value="1"/>
</dbReference>
<dbReference type="InterPro" id="IPR023465">
    <property type="entry name" value="Riboflavin_kinase_dom_sf"/>
</dbReference>